<dbReference type="InterPro" id="IPR008480">
    <property type="entry name" value="DUF761_pln"/>
</dbReference>
<proteinExistence type="predicted"/>
<protein>
    <submittedName>
        <fullName evidence="1">Uncharacterized protein</fullName>
    </submittedName>
</protein>
<evidence type="ECO:0000313" key="1">
    <source>
        <dbReference type="EMBL" id="KAK6136971.1"/>
    </source>
</evidence>
<evidence type="ECO:0000313" key="2">
    <source>
        <dbReference type="Proteomes" id="UP001318860"/>
    </source>
</evidence>
<comment type="caution">
    <text evidence="1">The sequence shown here is derived from an EMBL/GenBank/DDBJ whole genome shotgun (WGS) entry which is preliminary data.</text>
</comment>
<dbReference type="Proteomes" id="UP001318860">
    <property type="component" value="Unassembled WGS sequence"/>
</dbReference>
<organism evidence="1 2">
    <name type="scientific">Rehmannia glutinosa</name>
    <name type="common">Chinese foxglove</name>
    <dbReference type="NCBI Taxonomy" id="99300"/>
    <lineage>
        <taxon>Eukaryota</taxon>
        <taxon>Viridiplantae</taxon>
        <taxon>Streptophyta</taxon>
        <taxon>Embryophyta</taxon>
        <taxon>Tracheophyta</taxon>
        <taxon>Spermatophyta</taxon>
        <taxon>Magnoliopsida</taxon>
        <taxon>eudicotyledons</taxon>
        <taxon>Gunneridae</taxon>
        <taxon>Pentapetalae</taxon>
        <taxon>asterids</taxon>
        <taxon>lamiids</taxon>
        <taxon>Lamiales</taxon>
        <taxon>Orobanchaceae</taxon>
        <taxon>Rehmannieae</taxon>
        <taxon>Rehmannia</taxon>
    </lineage>
</organism>
<accession>A0ABR0VNZ5</accession>
<gene>
    <name evidence="1" type="ORF">DH2020_029286</name>
</gene>
<dbReference type="EMBL" id="JABTTQ020000988">
    <property type="protein sequence ID" value="KAK6136971.1"/>
    <property type="molecule type" value="Genomic_DNA"/>
</dbReference>
<sequence>MAVDRWLLLGRLKRAVKKIKFLLDFNANRWKLASIIGASSSKRRVSFNDRPGLTACVEDSDSNYEPGSGRSFQRTISYPSEDDIDKRADAFIANFHKQLQFERQISLELRFNVEENFGVLDSRLVVEIT</sequence>
<name>A0ABR0VNZ5_REHGL</name>
<keyword evidence="2" id="KW-1185">Reference proteome</keyword>
<dbReference type="Pfam" id="PF05553">
    <property type="entry name" value="DUF761"/>
    <property type="match status" value="1"/>
</dbReference>
<reference evidence="1 2" key="1">
    <citation type="journal article" date="2021" name="Comput. Struct. Biotechnol. J.">
        <title>De novo genome assembly of the potent medicinal plant Rehmannia glutinosa using nanopore technology.</title>
        <authorList>
            <person name="Ma L."/>
            <person name="Dong C."/>
            <person name="Song C."/>
            <person name="Wang X."/>
            <person name="Zheng X."/>
            <person name="Niu Y."/>
            <person name="Chen S."/>
            <person name="Feng W."/>
        </authorList>
    </citation>
    <scope>NUCLEOTIDE SEQUENCE [LARGE SCALE GENOMIC DNA]</scope>
    <source>
        <strain evidence="1">DH-2019</strain>
    </source>
</reference>